<evidence type="ECO:0000256" key="2">
    <source>
        <dbReference type="ARBA" id="ARBA00022448"/>
    </source>
</evidence>
<dbReference type="EMBL" id="CP000588">
    <property type="protein sequence ID" value="ABO97462.1"/>
    <property type="molecule type" value="Genomic_DNA"/>
</dbReference>
<proteinExistence type="inferred from homology"/>
<keyword evidence="9" id="KW-1185">Reference proteome</keyword>
<accession>A4S1L1</accession>
<sequence>LETLFSGAIAGAVAKSVVAPADRVKIIYQVDAQKQFTLNAALRTARQIIQTEGVPALWRGNGVQMIRVMPYAGVSFLAFPKYDAYMNKFTNLQLPSLLGIDPVENEDQLRIFSRFCAGAAAGATATTMTYPLDMLRARFAATGPAAKGPLADLASLVRSRGVLSLYSGLSPTLIGIIPYGGISFATFETLKAMHIKQAIKRAESIGEEISSTATLPVSVRLFYGGTAGLLAQSITYPLDVVRRRVQVLGKTGMSTREAIINIARTEGVRGLYKGLTMNWVKGPLSVAVSFAVND</sequence>
<reference evidence="8 9" key="1">
    <citation type="journal article" date="2007" name="Proc. Natl. Acad. Sci. U.S.A.">
        <title>The tiny eukaryote Ostreococcus provides genomic insights into the paradox of plankton speciation.</title>
        <authorList>
            <person name="Palenik B."/>
            <person name="Grimwood J."/>
            <person name="Aerts A."/>
            <person name="Rouze P."/>
            <person name="Salamov A."/>
            <person name="Putnam N."/>
            <person name="Dupont C."/>
            <person name="Jorgensen R."/>
            <person name="Derelle E."/>
            <person name="Rombauts S."/>
            <person name="Zhou K."/>
            <person name="Otillar R."/>
            <person name="Merchant S.S."/>
            <person name="Podell S."/>
            <person name="Gaasterland T."/>
            <person name="Napoli C."/>
            <person name="Gendler K."/>
            <person name="Manuell A."/>
            <person name="Tai V."/>
            <person name="Vallon O."/>
            <person name="Piganeau G."/>
            <person name="Jancek S."/>
            <person name="Heijde M."/>
            <person name="Jabbari K."/>
            <person name="Bowler C."/>
            <person name="Lohr M."/>
            <person name="Robbens S."/>
            <person name="Werner G."/>
            <person name="Dubchak I."/>
            <person name="Pazour G.J."/>
            <person name="Ren Q."/>
            <person name="Paulsen I."/>
            <person name="Delwiche C."/>
            <person name="Schmutz J."/>
            <person name="Rokhsar D."/>
            <person name="Van de Peer Y."/>
            <person name="Moreau H."/>
            <person name="Grigoriev I.V."/>
        </authorList>
    </citation>
    <scope>NUCLEOTIDE SEQUENCE [LARGE SCALE GENOMIC DNA]</scope>
    <source>
        <strain evidence="8 9">CCE9901</strain>
    </source>
</reference>
<keyword evidence="2 7" id="KW-0813">Transport</keyword>
<dbReference type="eggNOG" id="KOG0752">
    <property type="taxonomic scope" value="Eukaryota"/>
</dbReference>
<dbReference type="OMA" id="VKQVPMH"/>
<dbReference type="AlphaFoldDB" id="A4S1L1"/>
<name>A4S1L1_OSTLU</name>
<evidence type="ECO:0000256" key="4">
    <source>
        <dbReference type="ARBA" id="ARBA00022737"/>
    </source>
</evidence>
<feature type="repeat" description="Solcar" evidence="6">
    <location>
        <begin position="1"/>
        <end position="85"/>
    </location>
</feature>
<evidence type="ECO:0000256" key="3">
    <source>
        <dbReference type="ARBA" id="ARBA00022692"/>
    </source>
</evidence>
<dbReference type="KEGG" id="olu:OSTLU_5965"/>
<comment type="similarity">
    <text evidence="7">Belongs to the mitochondrial carrier (TC 2.A.29) family.</text>
</comment>
<dbReference type="InterPro" id="IPR002067">
    <property type="entry name" value="MCP"/>
</dbReference>
<feature type="non-terminal residue" evidence="8">
    <location>
        <position position="1"/>
    </location>
</feature>
<dbReference type="PROSITE" id="PS50920">
    <property type="entry name" value="SOLCAR"/>
    <property type="match status" value="3"/>
</dbReference>
<evidence type="ECO:0000256" key="7">
    <source>
        <dbReference type="RuleBase" id="RU000488"/>
    </source>
</evidence>
<dbReference type="InterPro" id="IPR023395">
    <property type="entry name" value="MCP_dom_sf"/>
</dbReference>
<dbReference type="PANTHER" id="PTHR24089">
    <property type="entry name" value="SOLUTE CARRIER FAMILY 25"/>
    <property type="match status" value="1"/>
</dbReference>
<evidence type="ECO:0000256" key="5">
    <source>
        <dbReference type="ARBA" id="ARBA00023136"/>
    </source>
</evidence>
<feature type="non-terminal residue" evidence="8">
    <location>
        <position position="294"/>
    </location>
</feature>
<dbReference type="SUPFAM" id="SSF103506">
    <property type="entry name" value="Mitochondrial carrier"/>
    <property type="match status" value="1"/>
</dbReference>
<feature type="repeat" description="Solcar" evidence="6">
    <location>
        <begin position="219"/>
        <end position="294"/>
    </location>
</feature>
<evidence type="ECO:0000256" key="1">
    <source>
        <dbReference type="ARBA" id="ARBA00004141"/>
    </source>
</evidence>
<dbReference type="PRINTS" id="PR00926">
    <property type="entry name" value="MITOCARRIER"/>
</dbReference>
<organism evidence="8 9">
    <name type="scientific">Ostreococcus lucimarinus (strain CCE9901)</name>
    <dbReference type="NCBI Taxonomy" id="436017"/>
    <lineage>
        <taxon>Eukaryota</taxon>
        <taxon>Viridiplantae</taxon>
        <taxon>Chlorophyta</taxon>
        <taxon>Mamiellophyceae</taxon>
        <taxon>Mamiellales</taxon>
        <taxon>Bathycoccaceae</taxon>
        <taxon>Ostreococcus</taxon>
    </lineage>
</organism>
<keyword evidence="5 6" id="KW-0472">Membrane</keyword>
<dbReference type="STRING" id="436017.A4S1L1"/>
<dbReference type="HOGENOM" id="CLU_015166_10_1_1"/>
<evidence type="ECO:0000313" key="9">
    <source>
        <dbReference type="Proteomes" id="UP000001568"/>
    </source>
</evidence>
<keyword evidence="4" id="KW-0677">Repeat</keyword>
<dbReference type="GO" id="GO:0055085">
    <property type="term" value="P:transmembrane transport"/>
    <property type="evidence" value="ECO:0007669"/>
    <property type="project" value="InterPro"/>
</dbReference>
<dbReference type="RefSeq" id="XP_001419169.1">
    <property type="nucleotide sequence ID" value="XM_001419132.1"/>
</dbReference>
<evidence type="ECO:0000313" key="8">
    <source>
        <dbReference type="EMBL" id="ABO97462.1"/>
    </source>
</evidence>
<gene>
    <name evidence="8" type="ORF">OSTLU_5965</name>
</gene>
<dbReference type="Pfam" id="PF00153">
    <property type="entry name" value="Mito_carr"/>
    <property type="match status" value="3"/>
</dbReference>
<feature type="repeat" description="Solcar" evidence="6">
    <location>
        <begin position="109"/>
        <end position="193"/>
    </location>
</feature>
<comment type="subcellular location">
    <subcellularLocation>
        <location evidence="1">Membrane</location>
        <topology evidence="1">Multi-pass membrane protein</topology>
    </subcellularLocation>
</comment>
<keyword evidence="3 6" id="KW-0812">Transmembrane</keyword>
<evidence type="ECO:0000256" key="6">
    <source>
        <dbReference type="PROSITE-ProRule" id="PRU00282"/>
    </source>
</evidence>
<dbReference type="Proteomes" id="UP000001568">
    <property type="component" value="Chromosome 8"/>
</dbReference>
<dbReference type="GO" id="GO:0016020">
    <property type="term" value="C:membrane"/>
    <property type="evidence" value="ECO:0007669"/>
    <property type="project" value="UniProtKB-SubCell"/>
</dbReference>
<protein>
    <submittedName>
        <fullName evidence="8">MC family transporter: Grave's disease carrier protein (GDC)-like protein</fullName>
    </submittedName>
</protein>
<dbReference type="InterPro" id="IPR018108">
    <property type="entry name" value="MCP_transmembrane"/>
</dbReference>
<dbReference type="OrthoDB" id="270584at2759"/>
<dbReference type="GeneID" id="5003222"/>
<dbReference type="Gene3D" id="1.50.40.10">
    <property type="entry name" value="Mitochondrial carrier domain"/>
    <property type="match status" value="1"/>
</dbReference>